<evidence type="ECO:0000256" key="2">
    <source>
        <dbReference type="ARBA" id="ARBA00023002"/>
    </source>
</evidence>
<dbReference type="PANTHER" id="PTHR43391">
    <property type="entry name" value="RETINOL DEHYDROGENASE-RELATED"/>
    <property type="match status" value="1"/>
</dbReference>
<dbReference type="GO" id="GO:0016491">
    <property type="term" value="F:oxidoreductase activity"/>
    <property type="evidence" value="ECO:0007669"/>
    <property type="project" value="UniProtKB-KW"/>
</dbReference>
<organism evidence="5">
    <name type="scientific">Streptomyces sp. NBC_00049</name>
    <dbReference type="NCBI Taxonomy" id="2903617"/>
    <lineage>
        <taxon>Bacteria</taxon>
        <taxon>Bacillati</taxon>
        <taxon>Actinomycetota</taxon>
        <taxon>Actinomycetes</taxon>
        <taxon>Kitasatosporales</taxon>
        <taxon>Streptomycetaceae</taxon>
        <taxon>Streptomyces</taxon>
    </lineage>
</organism>
<feature type="domain" description="Ketoreductase" evidence="4">
    <location>
        <begin position="20"/>
        <end position="203"/>
    </location>
</feature>
<dbReference type="GO" id="GO:0005829">
    <property type="term" value="C:cytosol"/>
    <property type="evidence" value="ECO:0007669"/>
    <property type="project" value="TreeGrafter"/>
</dbReference>
<reference evidence="5" key="1">
    <citation type="submission" date="2022-10" db="EMBL/GenBank/DDBJ databases">
        <title>The complete genomes of actinobacterial strains from the NBC collection.</title>
        <authorList>
            <person name="Joergensen T.S."/>
            <person name="Alvarez Arevalo M."/>
            <person name="Sterndorff E.B."/>
            <person name="Faurdal D."/>
            <person name="Vuksanovic O."/>
            <person name="Mourched A.-S."/>
            <person name="Charusanti P."/>
            <person name="Shaw S."/>
            <person name="Blin K."/>
            <person name="Weber T."/>
        </authorList>
    </citation>
    <scope>NUCLEOTIDE SEQUENCE</scope>
    <source>
        <strain evidence="5">NBC_00049</strain>
    </source>
</reference>
<keyword evidence="2" id="KW-0560">Oxidoreductase</keyword>
<evidence type="ECO:0000256" key="3">
    <source>
        <dbReference type="RuleBase" id="RU000363"/>
    </source>
</evidence>
<dbReference type="SUPFAM" id="SSF51735">
    <property type="entry name" value="NAD(P)-binding Rossmann-fold domains"/>
    <property type="match status" value="1"/>
</dbReference>
<evidence type="ECO:0000256" key="1">
    <source>
        <dbReference type="ARBA" id="ARBA00006484"/>
    </source>
</evidence>
<name>A0AAU2JYZ0_9ACTN</name>
<evidence type="ECO:0000313" key="5">
    <source>
        <dbReference type="EMBL" id="WTU78041.1"/>
    </source>
</evidence>
<dbReference type="InterPro" id="IPR002347">
    <property type="entry name" value="SDR_fam"/>
</dbReference>
<dbReference type="SMART" id="SM00822">
    <property type="entry name" value="PKS_KR"/>
    <property type="match status" value="1"/>
</dbReference>
<dbReference type="PRINTS" id="PR00080">
    <property type="entry name" value="SDRFAMILY"/>
</dbReference>
<dbReference type="InterPro" id="IPR036291">
    <property type="entry name" value="NAD(P)-bd_dom_sf"/>
</dbReference>
<dbReference type="Gene3D" id="3.40.50.720">
    <property type="entry name" value="NAD(P)-binding Rossmann-like Domain"/>
    <property type="match status" value="1"/>
</dbReference>
<dbReference type="PROSITE" id="PS00061">
    <property type="entry name" value="ADH_SHORT"/>
    <property type="match status" value="1"/>
</dbReference>
<accession>A0AAU2JYZ0</accession>
<protein>
    <submittedName>
        <fullName evidence="5">SDR family NAD(P)-dependent oxidoreductase</fullName>
    </submittedName>
</protein>
<dbReference type="PRINTS" id="PR00081">
    <property type="entry name" value="GDHRDH"/>
</dbReference>
<gene>
    <name evidence="5" type="ORF">OG327_34700</name>
</gene>
<sequence length="295" mass="30122">MSTTPVAPVTPDTTPTAGPRTVLITGTSSGIGLAAAVAAARAGWRTIATLRDTGRADALRKAAAEAGVELDIRQLDVVDESSVAAAVAGVIADYGRLDAVVNNAGAGHVGTLELESISDVREVMEVNFFGVLNVSKAALPHLRVTGGRLITVTSVGGVVGQPFNEAYCAAKFAVEGYMESLAPVAGAVGVSVSVVEPGAVATEFVNNIGLDIEGRIAAAGPYSDALRHYVTRTVGQFLDGAQTPAGAAESVMEALTADRPAFRIQTTEWARDFTAVKLADQDGSAVLGMTGAWVA</sequence>
<dbReference type="InterPro" id="IPR057326">
    <property type="entry name" value="KR_dom"/>
</dbReference>
<dbReference type="EMBL" id="CP108264">
    <property type="protein sequence ID" value="WTU78041.1"/>
    <property type="molecule type" value="Genomic_DNA"/>
</dbReference>
<proteinExistence type="inferred from homology"/>
<dbReference type="InterPro" id="IPR020904">
    <property type="entry name" value="Sc_DH/Rdtase_CS"/>
</dbReference>
<dbReference type="Pfam" id="PF00106">
    <property type="entry name" value="adh_short"/>
    <property type="match status" value="1"/>
</dbReference>
<dbReference type="AlphaFoldDB" id="A0AAU2JYZ0"/>
<evidence type="ECO:0000259" key="4">
    <source>
        <dbReference type="SMART" id="SM00822"/>
    </source>
</evidence>
<dbReference type="PANTHER" id="PTHR43391:SF86">
    <property type="entry name" value="SHORT-CHAIN DEHYDROGENASE_REDUCTASE FAMILY PROTEIN"/>
    <property type="match status" value="1"/>
</dbReference>
<comment type="similarity">
    <text evidence="1 3">Belongs to the short-chain dehydrogenases/reductases (SDR) family.</text>
</comment>